<dbReference type="STRING" id="392015.SAMN05421543_11933"/>
<sequence>MASRHRITVAVAGAGGKMGSEALRALAADDRFDTVAVLVRDAGQAQASGQYTCPVYDDPERLLMEAHPDVWLDFTDARSVVHHVDRCIAFGVSPVVGATGYTPEDVARWNEACLRQGIGGIAAPNFAIGALLMMRFAAEAARFFTRAEIIEMHHDGKKDAPSGTARRTAEQMAAHREDAAGDPAAHRVSAAGITVTDAAPARGWSYQGVPIHSVRLPGLVAHQEVIFGGAGEVLTIRHDSLSRTSFMPGALLACARVREVRGMVYGLEHLLW</sequence>
<feature type="active site" description="Proton donor" evidence="13">
    <location>
        <position position="157"/>
    </location>
</feature>
<dbReference type="SUPFAM" id="SSF51735">
    <property type="entry name" value="NAD(P)-binding Rossmann-fold domains"/>
    <property type="match status" value="1"/>
</dbReference>
<feature type="binding site" evidence="13">
    <location>
        <begin position="97"/>
        <end position="99"/>
    </location>
    <ligand>
        <name>NAD(+)</name>
        <dbReference type="ChEBI" id="CHEBI:57540"/>
    </ligand>
</feature>
<keyword evidence="18" id="KW-1185">Reference proteome</keyword>
<organism evidence="17 18">
    <name type="scientific">Alicyclobacillus macrosporangiidus</name>
    <dbReference type="NCBI Taxonomy" id="392015"/>
    <lineage>
        <taxon>Bacteria</taxon>
        <taxon>Bacillati</taxon>
        <taxon>Bacillota</taxon>
        <taxon>Bacilli</taxon>
        <taxon>Bacillales</taxon>
        <taxon>Alicyclobacillaceae</taxon>
        <taxon>Alicyclobacillus</taxon>
    </lineage>
</organism>
<name>A0A1I7KUA6_9BACL</name>
<dbReference type="InterPro" id="IPR036291">
    <property type="entry name" value="NAD(P)-bd_dom_sf"/>
</dbReference>
<keyword evidence="7 13" id="KW-0520">NAD</keyword>
<dbReference type="EC" id="1.17.1.8" evidence="10 13"/>
<dbReference type="RefSeq" id="WP_245784015.1">
    <property type="nucleotide sequence ID" value="NZ_FPBV01000019.1"/>
</dbReference>
<evidence type="ECO:0000256" key="14">
    <source>
        <dbReference type="SAM" id="MobiDB-lite"/>
    </source>
</evidence>
<evidence type="ECO:0000256" key="11">
    <source>
        <dbReference type="ARBA" id="ARBA00049080"/>
    </source>
</evidence>
<dbReference type="PROSITE" id="PS01298">
    <property type="entry name" value="DAPB"/>
    <property type="match status" value="1"/>
</dbReference>
<comment type="function">
    <text evidence="13">Catalyzes the conversion of 4-hydroxy-tetrahydrodipicolinate (HTPA) to tetrahydrodipicolinate.</text>
</comment>
<dbReference type="HAMAP" id="MF_00102">
    <property type="entry name" value="DapB"/>
    <property type="match status" value="1"/>
</dbReference>
<keyword evidence="6 13" id="KW-0560">Oxidoreductase</keyword>
<evidence type="ECO:0000256" key="13">
    <source>
        <dbReference type="HAMAP-Rule" id="MF_00102"/>
    </source>
</evidence>
<feature type="domain" description="Dihydrodipicolinate reductase N-terminal" evidence="15">
    <location>
        <begin position="7"/>
        <end position="126"/>
    </location>
</feature>
<comment type="pathway">
    <text evidence="9 13">Amino-acid biosynthesis; L-lysine biosynthesis via DAP pathway; (S)-tetrahydrodipicolinate from L-aspartate: step 4/4.</text>
</comment>
<feature type="compositionally biased region" description="Basic and acidic residues" evidence="14">
    <location>
        <begin position="167"/>
        <end position="179"/>
    </location>
</feature>
<dbReference type="GO" id="GO:0016726">
    <property type="term" value="F:oxidoreductase activity, acting on CH or CH2 groups, NAD or NADP as acceptor"/>
    <property type="evidence" value="ECO:0007669"/>
    <property type="project" value="UniProtKB-UniRule"/>
</dbReference>
<comment type="catalytic activity">
    <reaction evidence="12 13">
        <text>(S)-2,3,4,5-tetrahydrodipicolinate + NAD(+) + H2O = (2S,4S)-4-hydroxy-2,3,4,5-tetrahydrodipicolinate + NADH + H(+)</text>
        <dbReference type="Rhea" id="RHEA:35323"/>
        <dbReference type="ChEBI" id="CHEBI:15377"/>
        <dbReference type="ChEBI" id="CHEBI:15378"/>
        <dbReference type="ChEBI" id="CHEBI:16845"/>
        <dbReference type="ChEBI" id="CHEBI:57540"/>
        <dbReference type="ChEBI" id="CHEBI:57945"/>
        <dbReference type="ChEBI" id="CHEBI:67139"/>
        <dbReference type="EC" id="1.17.1.8"/>
    </reaction>
</comment>
<dbReference type="InterPro" id="IPR022663">
    <property type="entry name" value="DapB_C"/>
</dbReference>
<dbReference type="Pfam" id="PF01113">
    <property type="entry name" value="DapB_N"/>
    <property type="match status" value="1"/>
</dbReference>
<dbReference type="FunFam" id="3.30.360.10:FF:000009">
    <property type="entry name" value="4-hydroxy-tetrahydrodipicolinate reductase"/>
    <property type="match status" value="1"/>
</dbReference>
<evidence type="ECO:0000256" key="2">
    <source>
        <dbReference type="ARBA" id="ARBA00022490"/>
    </source>
</evidence>
<dbReference type="Gene3D" id="3.30.360.10">
    <property type="entry name" value="Dihydrodipicolinate Reductase, domain 2"/>
    <property type="match status" value="1"/>
</dbReference>
<feature type="binding site" evidence="13">
    <location>
        <begin position="13"/>
        <end position="18"/>
    </location>
    <ligand>
        <name>NAD(+)</name>
        <dbReference type="ChEBI" id="CHEBI:57540"/>
    </ligand>
</feature>
<feature type="domain" description="Dihydrodipicolinate reductase C-terminal" evidence="16">
    <location>
        <begin position="129"/>
        <end position="271"/>
    </location>
</feature>
<dbReference type="GO" id="GO:0050661">
    <property type="term" value="F:NADP binding"/>
    <property type="evidence" value="ECO:0007669"/>
    <property type="project" value="UniProtKB-UniRule"/>
</dbReference>
<dbReference type="CDD" id="cd02274">
    <property type="entry name" value="DHDPR_N"/>
    <property type="match status" value="1"/>
</dbReference>
<dbReference type="GO" id="GO:0005829">
    <property type="term" value="C:cytosol"/>
    <property type="evidence" value="ECO:0007669"/>
    <property type="project" value="TreeGrafter"/>
</dbReference>
<keyword evidence="4 13" id="KW-0521">NADP</keyword>
<evidence type="ECO:0000259" key="16">
    <source>
        <dbReference type="Pfam" id="PF05173"/>
    </source>
</evidence>
<feature type="binding site" evidence="13">
    <location>
        <position position="154"/>
    </location>
    <ligand>
        <name>(S)-2,3,4,5-tetrahydrodipicolinate</name>
        <dbReference type="ChEBI" id="CHEBI:16845"/>
    </ligand>
</feature>
<feature type="binding site" evidence="13">
    <location>
        <begin position="163"/>
        <end position="164"/>
    </location>
    <ligand>
        <name>(S)-2,3,4,5-tetrahydrodipicolinate</name>
        <dbReference type="ChEBI" id="CHEBI:16845"/>
    </ligand>
</feature>
<comment type="catalytic activity">
    <reaction evidence="11 13">
        <text>(S)-2,3,4,5-tetrahydrodipicolinate + NADP(+) + H2O = (2S,4S)-4-hydroxy-2,3,4,5-tetrahydrodipicolinate + NADPH + H(+)</text>
        <dbReference type="Rhea" id="RHEA:35331"/>
        <dbReference type="ChEBI" id="CHEBI:15377"/>
        <dbReference type="ChEBI" id="CHEBI:15378"/>
        <dbReference type="ChEBI" id="CHEBI:16845"/>
        <dbReference type="ChEBI" id="CHEBI:57783"/>
        <dbReference type="ChEBI" id="CHEBI:58349"/>
        <dbReference type="ChEBI" id="CHEBI:67139"/>
        <dbReference type="EC" id="1.17.1.8"/>
    </reaction>
</comment>
<dbReference type="SUPFAM" id="SSF55347">
    <property type="entry name" value="Glyceraldehyde-3-phosphate dehydrogenase-like, C-terminal domain"/>
    <property type="match status" value="1"/>
</dbReference>
<dbReference type="InterPro" id="IPR023940">
    <property type="entry name" value="DHDPR_bac"/>
</dbReference>
<comment type="subunit">
    <text evidence="13">Homotetramer.</text>
</comment>
<comment type="caution">
    <text evidence="13">Lacks conserved residue(s) required for the propagation of feature annotation.</text>
</comment>
<dbReference type="GO" id="GO:0051287">
    <property type="term" value="F:NAD binding"/>
    <property type="evidence" value="ECO:0007669"/>
    <property type="project" value="UniProtKB-UniRule"/>
</dbReference>
<dbReference type="PANTHER" id="PTHR20836">
    <property type="entry name" value="DIHYDRODIPICOLINATE REDUCTASE"/>
    <property type="match status" value="1"/>
</dbReference>
<feature type="binding site" evidence="13">
    <location>
        <begin position="123"/>
        <end position="126"/>
    </location>
    <ligand>
        <name>NAD(+)</name>
        <dbReference type="ChEBI" id="CHEBI:57540"/>
    </ligand>
</feature>
<evidence type="ECO:0000256" key="7">
    <source>
        <dbReference type="ARBA" id="ARBA00023027"/>
    </source>
</evidence>
<keyword evidence="5 13" id="KW-0220">Diaminopimelate biosynthesis</keyword>
<accession>A0A1I7KUA6</accession>
<dbReference type="GO" id="GO:0008839">
    <property type="term" value="F:4-hydroxy-tetrahydrodipicolinate reductase"/>
    <property type="evidence" value="ECO:0007669"/>
    <property type="project" value="UniProtKB-UniRule"/>
</dbReference>
<evidence type="ECO:0000313" key="18">
    <source>
        <dbReference type="Proteomes" id="UP000183508"/>
    </source>
</evidence>
<feature type="active site" description="Proton donor/acceptor" evidence="13">
    <location>
        <position position="153"/>
    </location>
</feature>
<dbReference type="InterPro" id="IPR000846">
    <property type="entry name" value="DapB_N"/>
</dbReference>
<keyword evidence="3 13" id="KW-0028">Amino-acid biosynthesis</keyword>
<evidence type="ECO:0000256" key="10">
    <source>
        <dbReference type="ARBA" id="ARBA00038983"/>
    </source>
</evidence>
<reference evidence="18" key="1">
    <citation type="submission" date="2016-10" db="EMBL/GenBank/DDBJ databases">
        <authorList>
            <person name="Varghese N."/>
        </authorList>
    </citation>
    <scope>NUCLEOTIDE SEQUENCE [LARGE SCALE GENOMIC DNA]</scope>
    <source>
        <strain evidence="18">DSM 17980</strain>
    </source>
</reference>
<evidence type="ECO:0000256" key="6">
    <source>
        <dbReference type="ARBA" id="ARBA00023002"/>
    </source>
</evidence>
<dbReference type="InterPro" id="IPR022664">
    <property type="entry name" value="DapB_N_CS"/>
</dbReference>
<gene>
    <name evidence="13" type="primary">dapB</name>
    <name evidence="17" type="ORF">SAMN05421543_11933</name>
</gene>
<dbReference type="UniPathway" id="UPA00034">
    <property type="reaction ID" value="UER00018"/>
</dbReference>
<protein>
    <recommendedName>
        <fullName evidence="10 13">4-hydroxy-tetrahydrodipicolinate reductase</fullName>
        <shortName evidence="13">HTPA reductase</shortName>
        <ecNumber evidence="10 13">1.17.1.8</ecNumber>
    </recommendedName>
</protein>
<evidence type="ECO:0000313" key="17">
    <source>
        <dbReference type="EMBL" id="SFV01031.1"/>
    </source>
</evidence>
<evidence type="ECO:0000256" key="3">
    <source>
        <dbReference type="ARBA" id="ARBA00022605"/>
    </source>
</evidence>
<evidence type="ECO:0000259" key="15">
    <source>
        <dbReference type="Pfam" id="PF01113"/>
    </source>
</evidence>
<evidence type="ECO:0000256" key="8">
    <source>
        <dbReference type="ARBA" id="ARBA00023154"/>
    </source>
</evidence>
<dbReference type="AlphaFoldDB" id="A0A1I7KUA6"/>
<proteinExistence type="inferred from homology"/>
<comment type="subcellular location">
    <subcellularLocation>
        <location evidence="13">Cytoplasm</location>
    </subcellularLocation>
</comment>
<dbReference type="Pfam" id="PF05173">
    <property type="entry name" value="DapB_C"/>
    <property type="match status" value="1"/>
</dbReference>
<dbReference type="EMBL" id="FPBV01000019">
    <property type="protein sequence ID" value="SFV01031.1"/>
    <property type="molecule type" value="Genomic_DNA"/>
</dbReference>
<keyword evidence="2 13" id="KW-0963">Cytoplasm</keyword>
<evidence type="ECO:0000256" key="4">
    <source>
        <dbReference type="ARBA" id="ARBA00022857"/>
    </source>
</evidence>
<dbReference type="NCBIfam" id="TIGR00036">
    <property type="entry name" value="dapB"/>
    <property type="match status" value="1"/>
</dbReference>
<feature type="region of interest" description="Disordered" evidence="14">
    <location>
        <begin position="156"/>
        <end position="181"/>
    </location>
</feature>
<dbReference type="GO" id="GO:0019877">
    <property type="term" value="P:diaminopimelate biosynthetic process"/>
    <property type="evidence" value="ECO:0007669"/>
    <property type="project" value="UniProtKB-UniRule"/>
</dbReference>
<dbReference type="GO" id="GO:0009089">
    <property type="term" value="P:lysine biosynthetic process via diaminopimelate"/>
    <property type="evidence" value="ECO:0007669"/>
    <property type="project" value="UniProtKB-UniRule"/>
</dbReference>
<dbReference type="eggNOG" id="COG0289">
    <property type="taxonomic scope" value="Bacteria"/>
</dbReference>
<dbReference type="Gene3D" id="3.40.50.720">
    <property type="entry name" value="NAD(P)-binding Rossmann-like Domain"/>
    <property type="match status" value="1"/>
</dbReference>
<evidence type="ECO:0000256" key="1">
    <source>
        <dbReference type="ARBA" id="ARBA00006642"/>
    </source>
</evidence>
<dbReference type="Proteomes" id="UP000183508">
    <property type="component" value="Unassembled WGS sequence"/>
</dbReference>
<evidence type="ECO:0000256" key="5">
    <source>
        <dbReference type="ARBA" id="ARBA00022915"/>
    </source>
</evidence>
<dbReference type="PANTHER" id="PTHR20836:SF0">
    <property type="entry name" value="4-HYDROXY-TETRAHYDRODIPICOLINATE REDUCTASE 1, CHLOROPLASTIC-RELATED"/>
    <property type="match status" value="1"/>
</dbReference>
<comment type="similarity">
    <text evidence="1 13">Belongs to the DapB family.</text>
</comment>
<evidence type="ECO:0000256" key="9">
    <source>
        <dbReference type="ARBA" id="ARBA00037922"/>
    </source>
</evidence>
<keyword evidence="8 13" id="KW-0457">Lysine biosynthesis</keyword>
<evidence type="ECO:0000256" key="12">
    <source>
        <dbReference type="ARBA" id="ARBA00049396"/>
    </source>
</evidence>
<dbReference type="PIRSF" id="PIRSF000161">
    <property type="entry name" value="DHPR"/>
    <property type="match status" value="1"/>
</dbReference>
<comment type="caution">
    <text evidence="13">Was originally thought to be a dihydrodipicolinate reductase (DHDPR), catalyzing the conversion of dihydrodipicolinate to tetrahydrodipicolinate. However, it was shown in E.coli that the substrate of the enzymatic reaction is not dihydrodipicolinate (DHDP) but in fact (2S,4S)-4-hydroxy-2,3,4,5-tetrahydrodipicolinic acid (HTPA), the product released by the DapA-catalyzed reaction.</text>
</comment>